<name>A0A939P8P6_9ACTN</name>
<sequence>MEALVILAVIHLAGLITGFGMILLGRRRAARAHQWALRNAILRSPGARTCAHDAGVAVDEAAWAEIVERLIKTSGS</sequence>
<dbReference type="Proteomes" id="UP000669179">
    <property type="component" value="Unassembled WGS sequence"/>
</dbReference>
<protein>
    <submittedName>
        <fullName evidence="2">Uncharacterized protein</fullName>
    </submittedName>
</protein>
<evidence type="ECO:0000313" key="3">
    <source>
        <dbReference type="Proteomes" id="UP000669179"/>
    </source>
</evidence>
<reference evidence="2" key="1">
    <citation type="submission" date="2021-03" db="EMBL/GenBank/DDBJ databases">
        <authorList>
            <person name="Kanchanasin P."/>
            <person name="Saeng-In P."/>
            <person name="Phongsopitanun W."/>
            <person name="Yuki M."/>
            <person name="Kudo T."/>
            <person name="Ohkuma M."/>
            <person name="Tanasupawat S."/>
        </authorList>
    </citation>
    <scope>NUCLEOTIDE SEQUENCE</scope>
    <source>
        <strain evidence="2">GKU 128</strain>
    </source>
</reference>
<keyword evidence="3" id="KW-1185">Reference proteome</keyword>
<feature type="transmembrane region" description="Helical" evidence="1">
    <location>
        <begin position="6"/>
        <end position="24"/>
    </location>
</feature>
<dbReference type="EMBL" id="JAGEOJ010000004">
    <property type="protein sequence ID" value="MBO2447437.1"/>
    <property type="molecule type" value="Genomic_DNA"/>
</dbReference>
<dbReference type="AlphaFoldDB" id="A0A939P8P6"/>
<evidence type="ECO:0000256" key="1">
    <source>
        <dbReference type="SAM" id="Phobius"/>
    </source>
</evidence>
<gene>
    <name evidence="2" type="ORF">J4573_10095</name>
</gene>
<accession>A0A939P8P6</accession>
<keyword evidence="1" id="KW-0812">Transmembrane</keyword>
<proteinExistence type="predicted"/>
<keyword evidence="1" id="KW-1133">Transmembrane helix</keyword>
<keyword evidence="1" id="KW-0472">Membrane</keyword>
<dbReference type="RefSeq" id="WP_208255091.1">
    <property type="nucleotide sequence ID" value="NZ_JAGEOJ010000004.1"/>
</dbReference>
<comment type="caution">
    <text evidence="2">The sequence shown here is derived from an EMBL/GenBank/DDBJ whole genome shotgun (WGS) entry which is preliminary data.</text>
</comment>
<organism evidence="2 3">
    <name type="scientific">Actinomadura barringtoniae</name>
    <dbReference type="NCBI Taxonomy" id="1427535"/>
    <lineage>
        <taxon>Bacteria</taxon>
        <taxon>Bacillati</taxon>
        <taxon>Actinomycetota</taxon>
        <taxon>Actinomycetes</taxon>
        <taxon>Streptosporangiales</taxon>
        <taxon>Thermomonosporaceae</taxon>
        <taxon>Actinomadura</taxon>
    </lineage>
</organism>
<evidence type="ECO:0000313" key="2">
    <source>
        <dbReference type="EMBL" id="MBO2447437.1"/>
    </source>
</evidence>